<dbReference type="InterPro" id="IPR013917">
    <property type="entry name" value="tRNA_wybutosine-synth"/>
</dbReference>
<keyword evidence="20" id="KW-1185">Reference proteome</keyword>
<dbReference type="EC" id="4.1.3.44" evidence="4"/>
<dbReference type="AlphaFoldDB" id="I2GZ16"/>
<comment type="pathway">
    <text evidence="2">tRNA modification; wybutosine-tRNA(Phe) biosynthesis.</text>
</comment>
<feature type="domain" description="Radical SAM core" evidence="18">
    <location>
        <begin position="469"/>
        <end position="717"/>
    </location>
</feature>
<dbReference type="PROSITE" id="PS50902">
    <property type="entry name" value="FLAVODOXIN_LIKE"/>
    <property type="match status" value="1"/>
</dbReference>
<evidence type="ECO:0000256" key="13">
    <source>
        <dbReference type="ARBA" id="ARBA00049466"/>
    </source>
</evidence>
<name>I2GZ16_HENB6</name>
<evidence type="ECO:0000256" key="16">
    <source>
        <dbReference type="SAM" id="MobiDB-lite"/>
    </source>
</evidence>
<dbReference type="GeneID" id="14494020"/>
<proteinExistence type="inferred from homology"/>
<evidence type="ECO:0000256" key="1">
    <source>
        <dbReference type="ARBA" id="ARBA00001966"/>
    </source>
</evidence>
<comment type="similarity">
    <text evidence="3">Belongs to the TYW1 family.</text>
</comment>
<dbReference type="InterPro" id="IPR058240">
    <property type="entry name" value="rSAM_sf"/>
</dbReference>
<dbReference type="GO" id="GO:0031591">
    <property type="term" value="P:wybutosine biosynthetic process"/>
    <property type="evidence" value="ECO:0007669"/>
    <property type="project" value="EnsemblFungi"/>
</dbReference>
<comment type="cofactor">
    <cofactor evidence="1">
        <name>[4Fe-4S] cluster</name>
        <dbReference type="ChEBI" id="CHEBI:49883"/>
    </cofactor>
</comment>
<evidence type="ECO:0000313" key="19">
    <source>
        <dbReference type="EMBL" id="CCH59368.1"/>
    </source>
</evidence>
<dbReference type="eggNOG" id="KOG1160">
    <property type="taxonomic scope" value="Eukaryota"/>
</dbReference>
<evidence type="ECO:0000256" key="2">
    <source>
        <dbReference type="ARBA" id="ARBA00004797"/>
    </source>
</evidence>
<evidence type="ECO:0000256" key="14">
    <source>
        <dbReference type="ARBA" id="ARBA00071388"/>
    </source>
</evidence>
<dbReference type="UniPathway" id="UPA00375"/>
<dbReference type="InterPro" id="IPR008254">
    <property type="entry name" value="Flavodoxin/NO_synth"/>
</dbReference>
<dbReference type="KEGG" id="tbl:TBLA_0B05360"/>
<reference evidence="19 20" key="1">
    <citation type="journal article" date="2011" name="Proc. Natl. Acad. Sci. U.S.A.">
        <title>Evolutionary erosion of yeast sex chromosomes by mating-type switching accidents.</title>
        <authorList>
            <person name="Gordon J.L."/>
            <person name="Armisen D."/>
            <person name="Proux-Wera E."/>
            <person name="Oheigeartaigh S.S."/>
            <person name="Byrne K.P."/>
            <person name="Wolfe K.H."/>
        </authorList>
    </citation>
    <scope>NUCLEOTIDE SEQUENCE [LARGE SCALE GENOMIC DNA]</scope>
    <source>
        <strain evidence="20">ATCC 34711 / CBS 6284 / DSM 70876 / NBRC 10599 / NRRL Y-10934 / UCD 77-7</strain>
    </source>
</reference>
<dbReference type="SFLD" id="SFLDS00029">
    <property type="entry name" value="Radical_SAM"/>
    <property type="match status" value="1"/>
</dbReference>
<gene>
    <name evidence="19" type="primary">TBLA0B05360</name>
    <name evidence="19" type="ORF">TBLA_0B05360</name>
</gene>
<dbReference type="GO" id="GO:0046872">
    <property type="term" value="F:metal ion binding"/>
    <property type="evidence" value="ECO:0007669"/>
    <property type="project" value="UniProtKB-KW"/>
</dbReference>
<protein>
    <recommendedName>
        <fullName evidence="14">S-adenosyl-L-methionine-dependent tRNA 4-demethylwyosine synthase</fullName>
        <ecNumber evidence="4">4.1.3.44</ecNumber>
    </recommendedName>
    <alternativeName>
        <fullName evidence="15">tRNA wybutosine-synthesizing protein 1</fullName>
    </alternativeName>
</protein>
<keyword evidence="7" id="KW-0819">tRNA processing</keyword>
<organism evidence="19 20">
    <name type="scientific">Henningerozyma blattae (strain ATCC 34711 / CBS 6284 / DSM 70876 / NBRC 10599 / NRRL Y-10934 / UCD 77-7)</name>
    <name type="common">Yeast</name>
    <name type="synonym">Tetrapisispora blattae</name>
    <dbReference type="NCBI Taxonomy" id="1071380"/>
    <lineage>
        <taxon>Eukaryota</taxon>
        <taxon>Fungi</taxon>
        <taxon>Dikarya</taxon>
        <taxon>Ascomycota</taxon>
        <taxon>Saccharomycotina</taxon>
        <taxon>Saccharomycetes</taxon>
        <taxon>Saccharomycetales</taxon>
        <taxon>Saccharomycetaceae</taxon>
        <taxon>Henningerozyma</taxon>
    </lineage>
</organism>
<evidence type="ECO:0000259" key="17">
    <source>
        <dbReference type="PROSITE" id="PS50902"/>
    </source>
</evidence>
<comment type="catalytic activity">
    <reaction evidence="13">
        <text>N(1)-methylguanosine(37) in tRNA(Phe) + pyruvate + S-adenosyl-L-methionine = 4-demethylwyosine(37) in tRNA(Phe) + 5'-deoxyadenosine + L-methionine + CO2 + H2O</text>
        <dbReference type="Rhea" id="RHEA:36347"/>
        <dbReference type="Rhea" id="RHEA-COMP:10164"/>
        <dbReference type="Rhea" id="RHEA-COMP:10165"/>
        <dbReference type="ChEBI" id="CHEBI:15361"/>
        <dbReference type="ChEBI" id="CHEBI:15377"/>
        <dbReference type="ChEBI" id="CHEBI:16526"/>
        <dbReference type="ChEBI" id="CHEBI:17319"/>
        <dbReference type="ChEBI" id="CHEBI:57844"/>
        <dbReference type="ChEBI" id="CHEBI:59789"/>
        <dbReference type="ChEBI" id="CHEBI:64315"/>
        <dbReference type="ChEBI" id="CHEBI:73542"/>
        <dbReference type="EC" id="4.1.3.44"/>
    </reaction>
</comment>
<evidence type="ECO:0000256" key="10">
    <source>
        <dbReference type="ARBA" id="ARBA00023004"/>
    </source>
</evidence>
<dbReference type="STRING" id="1071380.I2GZ16"/>
<dbReference type="Pfam" id="PF00258">
    <property type="entry name" value="Flavodoxin_1"/>
    <property type="match status" value="1"/>
</dbReference>
<evidence type="ECO:0000256" key="7">
    <source>
        <dbReference type="ARBA" id="ARBA00022694"/>
    </source>
</evidence>
<keyword evidence="12" id="KW-0456">Lyase</keyword>
<keyword evidence="11" id="KW-0411">Iron-sulfur</keyword>
<evidence type="ECO:0000256" key="8">
    <source>
        <dbReference type="ARBA" id="ARBA00022723"/>
    </source>
</evidence>
<dbReference type="InterPro" id="IPR029039">
    <property type="entry name" value="Flavoprotein-like_sf"/>
</dbReference>
<evidence type="ECO:0000256" key="11">
    <source>
        <dbReference type="ARBA" id="ARBA00023014"/>
    </source>
</evidence>
<dbReference type="RefSeq" id="XP_004178887.1">
    <property type="nucleotide sequence ID" value="XM_004178839.1"/>
</dbReference>
<accession>I2GZ16</accession>
<dbReference type="PANTHER" id="PTHR13930">
    <property type="entry name" value="S-ADENOSYL-L-METHIONINE-DEPENDENT TRNA 4-DEMETHYLWYOSINE SYNTHASE"/>
    <property type="match status" value="1"/>
</dbReference>
<dbReference type="Pfam" id="PF08608">
    <property type="entry name" value="Wyosine_form"/>
    <property type="match status" value="1"/>
</dbReference>
<feature type="region of interest" description="Disordered" evidence="16">
    <location>
        <begin position="792"/>
        <end position="820"/>
    </location>
</feature>
<dbReference type="PANTHER" id="PTHR13930:SF0">
    <property type="entry name" value="S-ADENOSYL-L-METHIONINE-DEPENDENT TRNA 4-DEMETHYLWYOSINE SYNTHASE TYW1-RELATED"/>
    <property type="match status" value="1"/>
</dbReference>
<dbReference type="OrthoDB" id="271553at2759"/>
<keyword evidence="9" id="KW-0547">Nucleotide-binding</keyword>
<dbReference type="SFLD" id="SFLDG01071">
    <property type="entry name" value="tRNA_wybutosine-synthesizing"/>
    <property type="match status" value="1"/>
</dbReference>
<dbReference type="SFLD" id="SFLDF00284">
    <property type="entry name" value="tRNA_wybutosine-synthesizing"/>
    <property type="match status" value="1"/>
</dbReference>
<dbReference type="GO" id="GO:0010181">
    <property type="term" value="F:FMN binding"/>
    <property type="evidence" value="ECO:0007669"/>
    <property type="project" value="InterPro"/>
</dbReference>
<dbReference type="EMBL" id="HE806317">
    <property type="protein sequence ID" value="CCH59368.1"/>
    <property type="molecule type" value="Genomic_DNA"/>
</dbReference>
<evidence type="ECO:0000256" key="6">
    <source>
        <dbReference type="ARBA" id="ARBA00022691"/>
    </source>
</evidence>
<dbReference type="InterPro" id="IPR034556">
    <property type="entry name" value="tRNA_wybutosine-synthase"/>
</dbReference>
<evidence type="ECO:0000256" key="4">
    <source>
        <dbReference type="ARBA" id="ARBA00012821"/>
    </source>
</evidence>
<keyword evidence="10" id="KW-0408">Iron</keyword>
<keyword evidence="6" id="KW-0949">S-adenosyl-L-methionine</keyword>
<dbReference type="InParanoid" id="I2GZ16"/>
<evidence type="ECO:0000256" key="3">
    <source>
        <dbReference type="ARBA" id="ARBA00010115"/>
    </source>
</evidence>
<dbReference type="GO" id="GO:1904047">
    <property type="term" value="F:S-adenosyl-L-methionine binding"/>
    <property type="evidence" value="ECO:0007669"/>
    <property type="project" value="EnsemblFungi"/>
</dbReference>
<dbReference type="Gene3D" id="3.40.50.360">
    <property type="match status" value="1"/>
</dbReference>
<feature type="domain" description="Flavodoxin-like" evidence="17">
    <location>
        <begin position="207"/>
        <end position="368"/>
    </location>
</feature>
<dbReference type="InterPro" id="IPR013785">
    <property type="entry name" value="Aldolase_TIM"/>
</dbReference>
<evidence type="ECO:0000256" key="9">
    <source>
        <dbReference type="ARBA" id="ARBA00022741"/>
    </source>
</evidence>
<dbReference type="FunCoup" id="I2GZ16">
    <property type="interactions" value="686"/>
</dbReference>
<dbReference type="FunFam" id="3.20.20.70:FF:000196">
    <property type="entry name" value="S-adenosyl-L-methionine-dependent tRNA 4-demethylwyosine synthase"/>
    <property type="match status" value="1"/>
</dbReference>
<dbReference type="SUPFAM" id="SSF52218">
    <property type="entry name" value="Flavoproteins"/>
    <property type="match status" value="1"/>
</dbReference>
<dbReference type="Pfam" id="PF04055">
    <property type="entry name" value="Radical_SAM"/>
    <property type="match status" value="1"/>
</dbReference>
<evidence type="ECO:0000313" key="20">
    <source>
        <dbReference type="Proteomes" id="UP000002866"/>
    </source>
</evidence>
<feature type="compositionally biased region" description="Basic residues" evidence="16">
    <location>
        <begin position="149"/>
        <end position="158"/>
    </location>
</feature>
<dbReference type="Gene3D" id="3.20.20.70">
    <property type="entry name" value="Aldolase class I"/>
    <property type="match status" value="1"/>
</dbReference>
<evidence type="ECO:0000256" key="12">
    <source>
        <dbReference type="ARBA" id="ARBA00023239"/>
    </source>
</evidence>
<sequence>MDAIGKHNVSVAVGASAIAYCYFGGRTSFALVGVVLYDMFYSNYVFKSSSPTSANFVVEPEPVEKKKHKCCGGKGGSGCCSNKKDANDKAKKSCKCGHKKNTKESKTVPLSTGFTNKITLEKSIGDITNSTKDNSFPIAVDFTQSFKPKKTKGKKKDTSKKVIISKLPSKNSSEEDVSASQPIAVIDPSTVKSAMTVSTDKLINSQIYIFYSSLQGASLRVANRVKDNLSNKVQDLKYTPIVIHLDEIDDLDDFFVNLPSSENNQINSLYILVIPSYDTDCPLDYFLQTLQENFYDWRINKFPLTKLSGYTVLGLGDKESWPEKFCYQAKKVDHWLSKLGGRRIYPVGEICMKTEGDSKVDEWSDLLSECLKDDNPIVYQYEQSDDEDSDEENSEAEDEDLQDVEDIVKNGKVINDTDIKQMVSKNSPTFKQLKKQGYHIVGSHSGVKICRWTKSDLRGTGSCYKQSLFNITSSRCMELTPSLACSSKCVFCWRHGTNPVSKTWRWEVDEPEYILENALKGHYAMIKQMRGVPGVVAERFQKAFKVGHCALSLVGEPIMYPYINRFVELLHEKEITSFLVCNAQHPEPLENLGKVTQLYVSIDAPTKDELRKVDRPLFKDFWERMLQCLDILNTKQHHQRTVFRLTLVKGFNMGDISAYADLVQRGSPCFIEVKGATFSGTSKSGSNPLTMQNIPFYEECTNFVKEFAKELQRRGLDYDLAAEHAHSNCILLAHKKFQINGEWYTHIDFAKFFELLNSGKDFTHMDYMAKTPEWALFGNGGFAPGNTRVYRKGKNKQKKQDDSSQVDTNMETTIKPGNDITDKMITTNEVKAAV</sequence>
<dbReference type="InterPro" id="IPR007197">
    <property type="entry name" value="rSAM"/>
</dbReference>
<dbReference type="HOGENOM" id="CLU_007952_1_2_1"/>
<keyword evidence="8" id="KW-0479">Metal-binding</keyword>
<evidence type="ECO:0000259" key="18">
    <source>
        <dbReference type="PROSITE" id="PS51918"/>
    </source>
</evidence>
<feature type="region of interest" description="Disordered" evidence="16">
    <location>
        <begin position="149"/>
        <end position="178"/>
    </location>
</feature>
<dbReference type="PROSITE" id="PS51918">
    <property type="entry name" value="RADICAL_SAM"/>
    <property type="match status" value="1"/>
</dbReference>
<dbReference type="GO" id="GO:0102521">
    <property type="term" value="F:tRNA-4-demethylwyosine synthase activity"/>
    <property type="evidence" value="ECO:0007669"/>
    <property type="project" value="UniProtKB-EC"/>
</dbReference>
<dbReference type="GO" id="GO:0051539">
    <property type="term" value="F:4 iron, 4 sulfur cluster binding"/>
    <property type="evidence" value="ECO:0007669"/>
    <property type="project" value="UniProtKB-KW"/>
</dbReference>
<dbReference type="Proteomes" id="UP000002866">
    <property type="component" value="Chromosome 2"/>
</dbReference>
<dbReference type="SUPFAM" id="SSF102114">
    <property type="entry name" value="Radical SAM enzymes"/>
    <property type="match status" value="1"/>
</dbReference>
<keyword evidence="5" id="KW-0004">4Fe-4S</keyword>
<evidence type="ECO:0000256" key="5">
    <source>
        <dbReference type="ARBA" id="ARBA00022485"/>
    </source>
</evidence>
<dbReference type="OMA" id="FHVNGKW"/>
<evidence type="ECO:0000256" key="15">
    <source>
        <dbReference type="ARBA" id="ARBA00077859"/>
    </source>
</evidence>